<dbReference type="AlphaFoldDB" id="A0AAQ3PLF5"/>
<evidence type="ECO:0000256" key="1">
    <source>
        <dbReference type="ARBA" id="ARBA00022857"/>
    </source>
</evidence>
<keyword evidence="1" id="KW-0521">NADP</keyword>
<keyword evidence="2" id="KW-0560">Oxidoreductase</keyword>
<dbReference type="PRINTS" id="PR00081">
    <property type="entry name" value="GDHRDH"/>
</dbReference>
<proteinExistence type="predicted"/>
<feature type="region of interest" description="Disordered" evidence="3">
    <location>
        <begin position="526"/>
        <end position="565"/>
    </location>
</feature>
<sequence>MGVKNTVCALGRITRGGRPTAAEKPAPVSLRATGTGSPSQIMAAPGNDGGDTAVGSDAAGAGRRWSLRGMTALVTGGTRGIGRAVVEELAALGAAVHTCSRNEPELRARLADWDAAAGAGAEGEGLHLRGAVTGSVCDVSVREQRERLIRDSAARFGGRLSVLVNNVGTNVVRPTTEYSAEKYSLIMATNLESAYHLCQLAHPLLAAASRGSAGGSVVLVSSVCGVVAVDAVSIYAMTKEPGVRVGERRDQGELRRAMVHQDPAHDGRGCITRGGRRRQRNLHQRTCCRHKITIMAAPGKDDAAVGSDAGGAGRRWSLRGMTALVTGGTRGIGRAVVEELAALGAAVHTCSRNESELRARLADWDATTTAAAEGEGLRLRGAVTGSVCDVSVRERLVGDAAARFGGRLSVLVNNVGTNVVRPTKEYSAEEYSCIMATNLESVYHLCQLAAASRGSVVLVSSVCGVVAVDAGSIYAMTKGSVEGGVLGEHPAPDAAAARRRAGGGLVAGGVPLHALHLLYHRLDHRRRRRHDRQRPLPGSAGRLDDERSRGAAPPPGNDGCSDAGGRRRWSLRGMTALVTGGTYGIGRAVVEELAARGAAVHTCARNESELRSRLAEWDARRGGGAAITGSVCDVSVREQRERLVGDAAARFGGGGGGGGLSVLVNNVGTNYTADEYALIMATNLESAYHLCQLAHPLLKASGAGSVVFVSSVCGIVAVDRASIYAMTKGAMNQLAKNLACEWAKDKIRVNSVAPWFIKTPLAEGVLSRKEYLESILRRTPQRRVGEPEEVSSLVAFLCMPCASYITGQTIAVDGGMTVNGLYPDQHD</sequence>
<dbReference type="Proteomes" id="UP001341281">
    <property type="component" value="Chromosome 01"/>
</dbReference>
<evidence type="ECO:0000313" key="4">
    <source>
        <dbReference type="EMBL" id="WVZ54162.1"/>
    </source>
</evidence>
<dbReference type="PROSITE" id="PS00061">
    <property type="entry name" value="ADH_SHORT"/>
    <property type="match status" value="1"/>
</dbReference>
<gene>
    <name evidence="4" type="ORF">U9M48_005009</name>
</gene>
<dbReference type="InterPro" id="IPR045000">
    <property type="entry name" value="TR"/>
</dbReference>
<dbReference type="EMBL" id="CP144745">
    <property type="protein sequence ID" value="WVZ54162.1"/>
    <property type="molecule type" value="Genomic_DNA"/>
</dbReference>
<dbReference type="Pfam" id="PF00106">
    <property type="entry name" value="adh_short"/>
    <property type="match status" value="2"/>
</dbReference>
<organism evidence="4 5">
    <name type="scientific">Paspalum notatum var. saurae</name>
    <dbReference type="NCBI Taxonomy" id="547442"/>
    <lineage>
        <taxon>Eukaryota</taxon>
        <taxon>Viridiplantae</taxon>
        <taxon>Streptophyta</taxon>
        <taxon>Embryophyta</taxon>
        <taxon>Tracheophyta</taxon>
        <taxon>Spermatophyta</taxon>
        <taxon>Magnoliopsida</taxon>
        <taxon>Liliopsida</taxon>
        <taxon>Poales</taxon>
        <taxon>Poaceae</taxon>
        <taxon>PACMAD clade</taxon>
        <taxon>Panicoideae</taxon>
        <taxon>Andropogonodae</taxon>
        <taxon>Paspaleae</taxon>
        <taxon>Paspalinae</taxon>
        <taxon>Paspalum</taxon>
    </lineage>
</organism>
<dbReference type="InterPro" id="IPR002347">
    <property type="entry name" value="SDR_fam"/>
</dbReference>
<reference evidence="4 5" key="1">
    <citation type="submission" date="2024-02" db="EMBL/GenBank/DDBJ databases">
        <title>High-quality chromosome-scale genome assembly of Pensacola bahiagrass (Paspalum notatum Flugge var. saurae).</title>
        <authorList>
            <person name="Vega J.M."/>
            <person name="Podio M."/>
            <person name="Orjuela J."/>
            <person name="Siena L.A."/>
            <person name="Pessino S.C."/>
            <person name="Combes M.C."/>
            <person name="Mariac C."/>
            <person name="Albertini E."/>
            <person name="Pupilli F."/>
            <person name="Ortiz J.P.A."/>
            <person name="Leblanc O."/>
        </authorList>
    </citation>
    <scope>NUCLEOTIDE SEQUENCE [LARGE SCALE GENOMIC DNA]</scope>
    <source>
        <strain evidence="4">R1</strain>
        <tissue evidence="4">Leaf</tissue>
    </source>
</reference>
<protein>
    <submittedName>
        <fullName evidence="4">Uncharacterized protein</fullName>
    </submittedName>
</protein>
<dbReference type="SUPFAM" id="SSF51735">
    <property type="entry name" value="NAD(P)-binding Rossmann-fold domains"/>
    <property type="match status" value="3"/>
</dbReference>
<name>A0AAQ3PLF5_PASNO</name>
<dbReference type="GO" id="GO:0016491">
    <property type="term" value="F:oxidoreductase activity"/>
    <property type="evidence" value="ECO:0007669"/>
    <property type="project" value="UniProtKB-KW"/>
</dbReference>
<evidence type="ECO:0000313" key="5">
    <source>
        <dbReference type="Proteomes" id="UP001341281"/>
    </source>
</evidence>
<dbReference type="PANTHER" id="PTHR42898:SF93">
    <property type="entry name" value="OS03G0269100 PROTEIN"/>
    <property type="match status" value="1"/>
</dbReference>
<accession>A0AAQ3PLF5</accession>
<dbReference type="FunFam" id="3.40.50.720:FF:000084">
    <property type="entry name" value="Short-chain dehydrogenase reductase"/>
    <property type="match status" value="1"/>
</dbReference>
<dbReference type="PANTHER" id="PTHR42898">
    <property type="entry name" value="TROPINONE REDUCTASE"/>
    <property type="match status" value="1"/>
</dbReference>
<dbReference type="PRINTS" id="PR00080">
    <property type="entry name" value="SDRFAMILY"/>
</dbReference>
<dbReference type="InterPro" id="IPR036291">
    <property type="entry name" value="NAD(P)-bd_dom_sf"/>
</dbReference>
<evidence type="ECO:0000256" key="2">
    <source>
        <dbReference type="ARBA" id="ARBA00023002"/>
    </source>
</evidence>
<dbReference type="InterPro" id="IPR020904">
    <property type="entry name" value="Sc_DH/Rdtase_CS"/>
</dbReference>
<evidence type="ECO:0000256" key="3">
    <source>
        <dbReference type="SAM" id="MobiDB-lite"/>
    </source>
</evidence>
<dbReference type="Pfam" id="PF13561">
    <property type="entry name" value="adh_short_C2"/>
    <property type="match status" value="1"/>
</dbReference>
<keyword evidence="5" id="KW-1185">Reference proteome</keyword>
<dbReference type="Gene3D" id="3.40.50.720">
    <property type="entry name" value="NAD(P)-binding Rossmann-like Domain"/>
    <property type="match status" value="3"/>
</dbReference>